<dbReference type="AlphaFoldDB" id="A0A9W5B2G3"/>
<comment type="caution">
    <text evidence="1">The sequence shown here is derived from an EMBL/GenBank/DDBJ whole genome shotgun (WGS) entry which is preliminary data.</text>
</comment>
<keyword evidence="2" id="KW-1185">Reference proteome</keyword>
<proteinExistence type="predicted"/>
<gene>
    <name evidence="1" type="ORF">AGR2A_Cc80002</name>
</gene>
<dbReference type="EMBL" id="FBVY01000019">
    <property type="protein sequence ID" value="CUW93857.1"/>
    <property type="molecule type" value="Genomic_DNA"/>
</dbReference>
<reference evidence="1 2" key="1">
    <citation type="submission" date="2016-01" db="EMBL/GenBank/DDBJ databases">
        <authorList>
            <person name="Regsiter A."/>
            <person name="william w."/>
        </authorList>
    </citation>
    <scope>NUCLEOTIDE SEQUENCE [LARGE SCALE GENOMIC DNA]</scope>
    <source>
        <strain evidence="1 2">CFBP 5494</strain>
    </source>
</reference>
<protein>
    <submittedName>
        <fullName evidence="1">Uncharacterized protein</fullName>
    </submittedName>
</protein>
<accession>A0A9W5B2G3</accession>
<sequence length="59" mass="6367">MLSSEPLHGIQSEAMMDRAAGAKLASVFQKKSENRIFPLEALVARGARLAVEWNSGAKP</sequence>
<dbReference type="Proteomes" id="UP000191933">
    <property type="component" value="Unassembled WGS sequence"/>
</dbReference>
<name>A0A9W5B2G3_9HYPH</name>
<evidence type="ECO:0000313" key="1">
    <source>
        <dbReference type="EMBL" id="CUW93857.1"/>
    </source>
</evidence>
<evidence type="ECO:0000313" key="2">
    <source>
        <dbReference type="Proteomes" id="UP000191933"/>
    </source>
</evidence>
<organism evidence="1 2">
    <name type="scientific">Agrobacterium genomosp. 2 str. CFBP 5494</name>
    <dbReference type="NCBI Taxonomy" id="1183436"/>
    <lineage>
        <taxon>Bacteria</taxon>
        <taxon>Pseudomonadati</taxon>
        <taxon>Pseudomonadota</taxon>
        <taxon>Alphaproteobacteria</taxon>
        <taxon>Hyphomicrobiales</taxon>
        <taxon>Rhizobiaceae</taxon>
        <taxon>Rhizobium/Agrobacterium group</taxon>
        <taxon>Agrobacterium</taxon>
        <taxon>Agrobacterium tumefaciens complex</taxon>
    </lineage>
</organism>